<dbReference type="CDD" id="cd00796">
    <property type="entry name" value="INT_Rci_Hp1_C"/>
    <property type="match status" value="1"/>
</dbReference>
<reference evidence="5 6" key="1">
    <citation type="submission" date="2024-07" db="EMBL/GenBank/DDBJ databases">
        <title>Genomic Encyclopedia of Type Strains, Phase V (KMG-V): Genome sequencing to study the core and pangenomes of soil and plant-associated prokaryotes.</title>
        <authorList>
            <person name="Whitman W."/>
        </authorList>
    </citation>
    <scope>NUCLEOTIDE SEQUENCE [LARGE SCALE GENOMIC DNA]</scope>
    <source>
        <strain evidence="5 6">USDA 222</strain>
    </source>
</reference>
<evidence type="ECO:0000259" key="4">
    <source>
        <dbReference type="PROSITE" id="PS51898"/>
    </source>
</evidence>
<evidence type="ECO:0000256" key="2">
    <source>
        <dbReference type="ARBA" id="ARBA00023172"/>
    </source>
</evidence>
<organism evidence="5 6">
    <name type="scientific">Bradyrhizobium yuanmingense</name>
    <dbReference type="NCBI Taxonomy" id="108015"/>
    <lineage>
        <taxon>Bacteria</taxon>
        <taxon>Pseudomonadati</taxon>
        <taxon>Pseudomonadota</taxon>
        <taxon>Alphaproteobacteria</taxon>
        <taxon>Hyphomicrobiales</taxon>
        <taxon>Nitrobacteraceae</taxon>
        <taxon>Bradyrhizobium</taxon>
    </lineage>
</organism>
<evidence type="ECO:0000313" key="5">
    <source>
        <dbReference type="EMBL" id="MEY9473103.1"/>
    </source>
</evidence>
<gene>
    <name evidence="5" type="ORF">ABH992_005502</name>
</gene>
<feature type="domain" description="Tyr recombinase" evidence="4">
    <location>
        <begin position="167"/>
        <end position="373"/>
    </location>
</feature>
<keyword evidence="6" id="KW-1185">Reference proteome</keyword>
<keyword evidence="2" id="KW-0233">DNA recombination</keyword>
<evidence type="ECO:0000256" key="3">
    <source>
        <dbReference type="SAM" id="MobiDB-lite"/>
    </source>
</evidence>
<keyword evidence="1" id="KW-0229">DNA integration</keyword>
<dbReference type="InterPro" id="IPR050090">
    <property type="entry name" value="Tyrosine_recombinase_XerCD"/>
</dbReference>
<dbReference type="Proteomes" id="UP001565474">
    <property type="component" value="Unassembled WGS sequence"/>
</dbReference>
<comment type="caution">
    <text evidence="5">The sequence shown here is derived from an EMBL/GenBank/DDBJ whole genome shotgun (WGS) entry which is preliminary data.</text>
</comment>
<dbReference type="SUPFAM" id="SSF56349">
    <property type="entry name" value="DNA breaking-rejoining enzymes"/>
    <property type="match status" value="1"/>
</dbReference>
<sequence>MPRRGRGPYLYWRNERRKGGKAIARATWIIIDGSKHIATGSLCWRRFKSTGILARYITEKYSPVRRERLIEAIDVADVLNVYYDDTRARQANQSKLDERILRLASWWGGKTLADVNGESCRAYAAWRGSNGGARRDLEDLRAAINHHEKEGYHRGRVRVVLPEKGLPRERWLTRSEAALLVWTCWRYRETQTVHVGSLKGRKVETDKRPLRHVARFILIGLYTGTRAGAIASASPFREPGRSFVDLGSGIFYRLAIGKRATTKRQTPVPLPSRLLAHLRRWSRLGISKSHFVEWNGKPIASVKTGFASAVRLAKLDLRIGNVTPHTLRHTAATWLMQRAAPMWEAAGYLGMSEKTLRETYGHHHPDHLHGAANAISTHAAPKKNVSLVFPLAEERARRDIASQPLSLDPAGGPGRTRTCNQTVMSGRL</sequence>
<evidence type="ECO:0000313" key="6">
    <source>
        <dbReference type="Proteomes" id="UP001565474"/>
    </source>
</evidence>
<dbReference type="InterPro" id="IPR013762">
    <property type="entry name" value="Integrase-like_cat_sf"/>
</dbReference>
<proteinExistence type="predicted"/>
<dbReference type="EMBL" id="JBGBZN010000002">
    <property type="protein sequence ID" value="MEY9473103.1"/>
    <property type="molecule type" value="Genomic_DNA"/>
</dbReference>
<evidence type="ECO:0000256" key="1">
    <source>
        <dbReference type="ARBA" id="ARBA00022908"/>
    </source>
</evidence>
<dbReference type="PANTHER" id="PTHR30349:SF88">
    <property type="entry name" value="BLL1584 PROTEIN"/>
    <property type="match status" value="1"/>
</dbReference>
<dbReference type="Pfam" id="PF00589">
    <property type="entry name" value="Phage_integrase"/>
    <property type="match status" value="1"/>
</dbReference>
<dbReference type="InterPro" id="IPR002104">
    <property type="entry name" value="Integrase_catalytic"/>
</dbReference>
<dbReference type="PANTHER" id="PTHR30349">
    <property type="entry name" value="PHAGE INTEGRASE-RELATED"/>
    <property type="match status" value="1"/>
</dbReference>
<accession>A0ABV4GMC6</accession>
<dbReference type="Gene3D" id="1.10.443.10">
    <property type="entry name" value="Intergrase catalytic core"/>
    <property type="match status" value="1"/>
</dbReference>
<feature type="compositionally biased region" description="Polar residues" evidence="3">
    <location>
        <begin position="417"/>
        <end position="428"/>
    </location>
</feature>
<protein>
    <submittedName>
        <fullName evidence="5">Integrase</fullName>
    </submittedName>
</protein>
<name>A0ABV4GMC6_9BRAD</name>
<feature type="region of interest" description="Disordered" evidence="3">
    <location>
        <begin position="404"/>
        <end position="428"/>
    </location>
</feature>
<dbReference type="PROSITE" id="PS51898">
    <property type="entry name" value="TYR_RECOMBINASE"/>
    <property type="match status" value="1"/>
</dbReference>
<dbReference type="InterPro" id="IPR011010">
    <property type="entry name" value="DNA_brk_join_enz"/>
</dbReference>